<name>A0ABR2SMQ6_9ROSI</name>
<dbReference type="EMBL" id="JBBPBN010000013">
    <property type="protein sequence ID" value="KAK9026243.1"/>
    <property type="molecule type" value="Genomic_DNA"/>
</dbReference>
<accession>A0ABR2SMQ6</accession>
<protein>
    <submittedName>
        <fullName evidence="1">Uncharacterized protein</fullName>
    </submittedName>
</protein>
<comment type="caution">
    <text evidence="1">The sequence shown here is derived from an EMBL/GenBank/DDBJ whole genome shotgun (WGS) entry which is preliminary data.</text>
</comment>
<proteinExistence type="predicted"/>
<keyword evidence="2" id="KW-1185">Reference proteome</keyword>
<evidence type="ECO:0000313" key="1">
    <source>
        <dbReference type="EMBL" id="KAK9026243.1"/>
    </source>
</evidence>
<gene>
    <name evidence="1" type="ORF">V6N11_039088</name>
</gene>
<organism evidence="1 2">
    <name type="scientific">Hibiscus sabdariffa</name>
    <name type="common">roselle</name>
    <dbReference type="NCBI Taxonomy" id="183260"/>
    <lineage>
        <taxon>Eukaryota</taxon>
        <taxon>Viridiplantae</taxon>
        <taxon>Streptophyta</taxon>
        <taxon>Embryophyta</taxon>
        <taxon>Tracheophyta</taxon>
        <taxon>Spermatophyta</taxon>
        <taxon>Magnoliopsida</taxon>
        <taxon>eudicotyledons</taxon>
        <taxon>Gunneridae</taxon>
        <taxon>Pentapetalae</taxon>
        <taxon>rosids</taxon>
        <taxon>malvids</taxon>
        <taxon>Malvales</taxon>
        <taxon>Malvaceae</taxon>
        <taxon>Malvoideae</taxon>
        <taxon>Hibiscus</taxon>
    </lineage>
</organism>
<dbReference type="Proteomes" id="UP001396334">
    <property type="component" value="Unassembled WGS sequence"/>
</dbReference>
<evidence type="ECO:0000313" key="2">
    <source>
        <dbReference type="Proteomes" id="UP001396334"/>
    </source>
</evidence>
<sequence length="184" mass="19666">MHLLGISWPLYTNKATALKHHLEFAKLCVNVSAVTVLPPSVLVDLGQGNTIDIVVELVWSPPCCSHCCIFGHGEENYESGNSGTKVVGSLDIIEFGGNENASEFVSNVDGFGSYFVGNEDDDDVNGVVAPLSYVVGDVRHVEIEVSSPNRFGRLCPGNDDGGVSVVSPSKVWAATEGFNELMHQ</sequence>
<reference evidence="1 2" key="1">
    <citation type="journal article" date="2024" name="G3 (Bethesda)">
        <title>Genome assembly of Hibiscus sabdariffa L. provides insights into metabolisms of medicinal natural products.</title>
        <authorList>
            <person name="Kim T."/>
        </authorList>
    </citation>
    <scope>NUCLEOTIDE SEQUENCE [LARGE SCALE GENOMIC DNA]</scope>
    <source>
        <strain evidence="1">TK-2024</strain>
        <tissue evidence="1">Old leaves</tissue>
    </source>
</reference>